<dbReference type="GeneID" id="34528659"/>
<dbReference type="EMBL" id="HE978326">
    <property type="protein sequence ID" value="CCK72879.1"/>
    <property type="molecule type" value="Genomic_DNA"/>
</dbReference>
<dbReference type="RefSeq" id="XP_022467123.1">
    <property type="nucleotide sequence ID" value="XM_022610870.1"/>
</dbReference>
<dbReference type="InterPro" id="IPR036298">
    <property type="entry name" value="Chalcone_isomerase_sf"/>
</dbReference>
<keyword evidence="4" id="KW-0809">Transit peptide</keyword>
<evidence type="ECO:0000256" key="2">
    <source>
        <dbReference type="ARBA" id="ARBA00009111"/>
    </source>
</evidence>
<evidence type="ECO:0000256" key="3">
    <source>
        <dbReference type="ARBA" id="ARBA00018755"/>
    </source>
</evidence>
<protein>
    <recommendedName>
        <fullName evidence="3">Altered inheritance of mitochondria protein 18, mitochondrial</fullName>
    </recommendedName>
</protein>
<sequence length="311" mass="33898">MISRVCTRACARPVAWQLTRTAGLSTLRAGPLRQGAAAPGSGTQGAQGPPRKSSMAAALVLGAVAGGFVYCYVNHVRPARAAGELKPFAQHITTRDTPFATDYTLLGTGVRSVTIPSFKVYAVGMYLADGDDKLVTKVFNSPYLSESVIDKDPKQSHVANLKLALDDPQRSRELVGEFIDSGPRLLCQMTPIINTNLTFVREGGFIKSLKQSAEYNSPDNKERVEAGIEQVRKAFDAKGSLLRNDDFVMELKSNGDLQFYHFNAKKKQYTVMGVVKEPIVGKILFRAYLSGPRALCEEAREATAEKFASMV</sequence>
<gene>
    <name evidence="8" type="primary">KNAG0M00260</name>
    <name evidence="8" type="ordered locus">KNAG_0M00260</name>
</gene>
<keyword evidence="5" id="KW-0496">Mitochondrion</keyword>
<dbReference type="OrthoDB" id="18193at2759"/>
<keyword evidence="9" id="KW-1185">Reference proteome</keyword>
<dbReference type="HOGENOM" id="CLU_038840_0_0_1"/>
<dbReference type="OMA" id="PENSHQD"/>
<reference evidence="9" key="2">
    <citation type="submission" date="2012-08" db="EMBL/GenBank/DDBJ databases">
        <title>Genome sequence of Kazachstania naganishii.</title>
        <authorList>
            <person name="Gordon J.L."/>
            <person name="Armisen D."/>
            <person name="Proux-Wera E."/>
            <person name="OhEigeartaigh S.S."/>
            <person name="Byrne K.P."/>
            <person name="Wolfe K.H."/>
        </authorList>
    </citation>
    <scope>NUCLEOTIDE SEQUENCE [LARGE SCALE GENOMIC DNA]</scope>
    <source>
        <strain evidence="9">ATCC MYA-139 / BCRC 22969 / CBS 8797 / CCRC 22969 / KCTC 17520 / NBRC 10181 / NCYC 3082</strain>
    </source>
</reference>
<evidence type="ECO:0000313" key="9">
    <source>
        <dbReference type="Proteomes" id="UP000006310"/>
    </source>
</evidence>
<keyword evidence="6" id="KW-1133">Transmembrane helix</keyword>
<dbReference type="PANTHER" id="PTHR47284:SF3">
    <property type="entry name" value="FATTY-ACID-BINDING PROTEIN 2"/>
    <property type="match status" value="1"/>
</dbReference>
<reference evidence="8 9" key="1">
    <citation type="journal article" date="2011" name="Proc. Natl. Acad. Sci. U.S.A.">
        <title>Evolutionary erosion of yeast sex chromosomes by mating-type switching accidents.</title>
        <authorList>
            <person name="Gordon J.L."/>
            <person name="Armisen D."/>
            <person name="Proux-Wera E."/>
            <person name="Oheigeartaigh S.S."/>
            <person name="Byrne K.P."/>
            <person name="Wolfe K.H."/>
        </authorList>
    </citation>
    <scope>NUCLEOTIDE SEQUENCE [LARGE SCALE GENOMIC DNA]</scope>
    <source>
        <strain evidence="9">ATCC MYA-139 / BCRC 22969 / CBS 8797 / CCRC 22969 / KCTC 17520 / NBRC 10181 / NCYC 3082</strain>
    </source>
</reference>
<evidence type="ECO:0000313" key="8">
    <source>
        <dbReference type="EMBL" id="CCK72879.1"/>
    </source>
</evidence>
<comment type="subcellular location">
    <subcellularLocation>
        <location evidence="1">Mitochondrion</location>
    </subcellularLocation>
</comment>
<dbReference type="Gene3D" id="3.50.70.10">
    <property type="match status" value="1"/>
</dbReference>
<dbReference type="AlphaFoldDB" id="J7SAM7"/>
<dbReference type="Proteomes" id="UP000006310">
    <property type="component" value="Chromosome 13"/>
</dbReference>
<comment type="similarity">
    <text evidence="2">Belongs to the AIM18/AIM46 family.</text>
</comment>
<dbReference type="GO" id="GO:0016872">
    <property type="term" value="F:intramolecular lyase activity"/>
    <property type="evidence" value="ECO:0007669"/>
    <property type="project" value="InterPro"/>
</dbReference>
<dbReference type="InterPro" id="IPR016087">
    <property type="entry name" value="Chalcone_isomerase"/>
</dbReference>
<keyword evidence="6" id="KW-0472">Membrane</keyword>
<dbReference type="SUPFAM" id="SSF54626">
    <property type="entry name" value="Chalcone isomerase"/>
    <property type="match status" value="1"/>
</dbReference>
<feature type="domain" description="Chalcone isomerase" evidence="7">
    <location>
        <begin position="101"/>
        <end position="303"/>
    </location>
</feature>
<evidence type="ECO:0000256" key="4">
    <source>
        <dbReference type="ARBA" id="ARBA00022946"/>
    </source>
</evidence>
<dbReference type="Pfam" id="PF16035">
    <property type="entry name" value="Chalcone_2"/>
    <property type="match status" value="1"/>
</dbReference>
<evidence type="ECO:0000256" key="6">
    <source>
        <dbReference type="SAM" id="Phobius"/>
    </source>
</evidence>
<evidence type="ECO:0000259" key="7">
    <source>
        <dbReference type="Pfam" id="PF16035"/>
    </source>
</evidence>
<dbReference type="GO" id="GO:0005739">
    <property type="term" value="C:mitochondrion"/>
    <property type="evidence" value="ECO:0007669"/>
    <property type="project" value="UniProtKB-SubCell"/>
</dbReference>
<dbReference type="STRING" id="1071383.J7SAM7"/>
<dbReference type="InterPro" id="IPR016088">
    <property type="entry name" value="Chalcone_isomerase_3-sand"/>
</dbReference>
<evidence type="ECO:0000256" key="5">
    <source>
        <dbReference type="ARBA" id="ARBA00023128"/>
    </source>
</evidence>
<dbReference type="PANTHER" id="PTHR47284">
    <property type="entry name" value="FATTY-ACID-BINDING PROTEIN 2"/>
    <property type="match status" value="1"/>
</dbReference>
<dbReference type="eggNOG" id="ENOG502RGD3">
    <property type="taxonomic scope" value="Eukaryota"/>
</dbReference>
<keyword evidence="6" id="KW-0812">Transmembrane</keyword>
<evidence type="ECO:0000256" key="1">
    <source>
        <dbReference type="ARBA" id="ARBA00004173"/>
    </source>
</evidence>
<dbReference type="KEGG" id="kng:KNAG_0M00260"/>
<accession>J7SAM7</accession>
<feature type="transmembrane region" description="Helical" evidence="6">
    <location>
        <begin position="55"/>
        <end position="73"/>
    </location>
</feature>
<organism evidence="8 9">
    <name type="scientific">Huiozyma naganishii (strain ATCC MYA-139 / BCRC 22969 / CBS 8797 / KCTC 17520 / NBRC 10181 / NCYC 3082 / Yp74L-3)</name>
    <name type="common">Yeast</name>
    <name type="synonym">Kazachstania naganishii</name>
    <dbReference type="NCBI Taxonomy" id="1071383"/>
    <lineage>
        <taxon>Eukaryota</taxon>
        <taxon>Fungi</taxon>
        <taxon>Dikarya</taxon>
        <taxon>Ascomycota</taxon>
        <taxon>Saccharomycotina</taxon>
        <taxon>Saccharomycetes</taxon>
        <taxon>Saccharomycetales</taxon>
        <taxon>Saccharomycetaceae</taxon>
        <taxon>Huiozyma</taxon>
    </lineage>
</organism>
<name>J7SAM7_HUIN7</name>
<proteinExistence type="inferred from homology"/>